<reference evidence="1" key="1">
    <citation type="journal article" date="2021" name="New Phytol.">
        <title>Evolutionary innovations through gain and loss of genes in the ectomycorrhizal Boletales.</title>
        <authorList>
            <person name="Wu G."/>
            <person name="Miyauchi S."/>
            <person name="Morin E."/>
            <person name="Kuo A."/>
            <person name="Drula E."/>
            <person name="Varga T."/>
            <person name="Kohler A."/>
            <person name="Feng B."/>
            <person name="Cao Y."/>
            <person name="Lipzen A."/>
            <person name="Daum C."/>
            <person name="Hundley H."/>
            <person name="Pangilinan J."/>
            <person name="Johnson J."/>
            <person name="Barry K."/>
            <person name="LaButti K."/>
            <person name="Ng V."/>
            <person name="Ahrendt S."/>
            <person name="Min B."/>
            <person name="Choi I.G."/>
            <person name="Park H."/>
            <person name="Plett J.M."/>
            <person name="Magnuson J."/>
            <person name="Spatafora J.W."/>
            <person name="Nagy L.G."/>
            <person name="Henrissat B."/>
            <person name="Grigoriev I.V."/>
            <person name="Yang Z.L."/>
            <person name="Xu J."/>
            <person name="Martin F.M."/>
        </authorList>
    </citation>
    <scope>NUCLEOTIDE SEQUENCE</scope>
    <source>
        <strain evidence="1">ATCC 28755</strain>
    </source>
</reference>
<proteinExistence type="predicted"/>
<sequence>MIIPGTFIPLEHTEGGGFDEELEVDQLLDEADEVVDDDKSPEFLDKFRELWNKTCTGEIADEWIQKQTQDCDVCLKRKRICETAPGNIRCVPCARSRAVACPRVRAFQIDRVAAGLGLTKQAVENIARRLKHSRSKARLPASKWVASSAKNAPKTRRKSSPRAASMVIRLPANPRGAAGRAGVPLSAADMGESASAPPSRRGPGRPRKRPTKHVAGSRSPSPEDMFATSPLSAPPPELDQYEIEGSAEVSHNIQEATLTSSNPPSDTQGLPQVSPVVINNESGLSHEESQPANIPSDSISSMTAGPHVHFQIPLRDSSLPPSSSSQISHLPIDNPSLTKSGGENAPTPRGTEAANQENPDPANDVCRLTTSTEDGVTLSRQAVEINALQRDLSGRSAAIDVLESDLSERNAEIISLQRKLSERGAEVITLQRDLSERSIERRSLQRDLYGRNAEIGTLQRNLSDRNVEITILKRNLSERSTETLDLRRKLEAKENENAALQMELEAFSGSAVTRPPSDPLRSATTSNGIVISPNQNATARTSPLPPIGATFAPPHTDTSENSSRRYVALQYIARTLKCALLETDMHTAGRGSRDKLISQAEGYITRLANVEMESMWGLGAPDAVFEGIVGARGLRKAGTSSSTSSGVSIGSNPSISEDGTGAADPAVGVAGPAVGSVESSVENGWGAHANAQEQRQKRKREGGLSSEENRNSKRPGTGILKRISSGAGPSKKSETPPAPPKRIIRITGPRRPDEGRVTGEGTNRVREGTASKPDEGENRQDSDRPQITIAGGSDSWRSELALSAGI</sequence>
<protein>
    <submittedName>
        <fullName evidence="1">Uncharacterized protein</fullName>
    </submittedName>
</protein>
<dbReference type="Proteomes" id="UP000790377">
    <property type="component" value="Unassembled WGS sequence"/>
</dbReference>
<gene>
    <name evidence="1" type="ORF">BJ138DRAFT_1112133</name>
</gene>
<name>A0ACB8AH28_9AGAM</name>
<evidence type="ECO:0000313" key="1">
    <source>
        <dbReference type="EMBL" id="KAH7912669.1"/>
    </source>
</evidence>
<organism evidence="1 2">
    <name type="scientific">Hygrophoropsis aurantiaca</name>
    <dbReference type="NCBI Taxonomy" id="72124"/>
    <lineage>
        <taxon>Eukaryota</taxon>
        <taxon>Fungi</taxon>
        <taxon>Dikarya</taxon>
        <taxon>Basidiomycota</taxon>
        <taxon>Agaricomycotina</taxon>
        <taxon>Agaricomycetes</taxon>
        <taxon>Agaricomycetidae</taxon>
        <taxon>Boletales</taxon>
        <taxon>Coniophorineae</taxon>
        <taxon>Hygrophoropsidaceae</taxon>
        <taxon>Hygrophoropsis</taxon>
    </lineage>
</organism>
<evidence type="ECO:0000313" key="2">
    <source>
        <dbReference type="Proteomes" id="UP000790377"/>
    </source>
</evidence>
<comment type="caution">
    <text evidence="1">The sequence shown here is derived from an EMBL/GenBank/DDBJ whole genome shotgun (WGS) entry which is preliminary data.</text>
</comment>
<accession>A0ACB8AH28</accession>
<keyword evidence="2" id="KW-1185">Reference proteome</keyword>
<dbReference type="EMBL" id="MU267646">
    <property type="protein sequence ID" value="KAH7912669.1"/>
    <property type="molecule type" value="Genomic_DNA"/>
</dbReference>